<evidence type="ECO:0000259" key="5">
    <source>
        <dbReference type="Pfam" id="PF12777"/>
    </source>
</evidence>
<reference evidence="9" key="1">
    <citation type="submission" date="2025-08" db="UniProtKB">
        <authorList>
            <consortium name="RefSeq"/>
        </authorList>
    </citation>
    <scope>IDENTIFICATION</scope>
</reference>
<feature type="region of interest" description="Disordered" evidence="3">
    <location>
        <begin position="1008"/>
        <end position="1078"/>
    </location>
</feature>
<proteinExistence type="inferred from homology"/>
<dbReference type="GeneID" id="111812849"/>
<dbReference type="InterPro" id="IPR024317">
    <property type="entry name" value="Dynein_heavy_chain_D4_dom"/>
</dbReference>
<evidence type="ECO:0000256" key="2">
    <source>
        <dbReference type="SAM" id="Coils"/>
    </source>
</evidence>
<evidence type="ECO:0000259" key="4">
    <source>
        <dbReference type="Pfam" id="PF03028"/>
    </source>
</evidence>
<dbReference type="GO" id="GO:0036156">
    <property type="term" value="C:inner dynein arm"/>
    <property type="evidence" value="ECO:0007669"/>
    <property type="project" value="TreeGrafter"/>
</dbReference>
<dbReference type="GO" id="GO:0008569">
    <property type="term" value="F:minus-end-directed microtubule motor activity"/>
    <property type="evidence" value="ECO:0007669"/>
    <property type="project" value="InterPro"/>
</dbReference>
<dbReference type="SUPFAM" id="SSF52540">
    <property type="entry name" value="P-loop containing nucleoside triphosphate hydrolases"/>
    <property type="match status" value="1"/>
</dbReference>
<evidence type="ECO:0000256" key="1">
    <source>
        <dbReference type="ARBA" id="ARBA00008887"/>
    </source>
</evidence>
<feature type="domain" description="Dynein heavy chain C-terminal" evidence="7">
    <location>
        <begin position="1855"/>
        <end position="2163"/>
    </location>
</feature>
<dbReference type="FunFam" id="3.40.50.300:FF:001491">
    <property type="entry name" value="Dynein heavy chain domain 1"/>
    <property type="match status" value="1"/>
</dbReference>
<dbReference type="InterPro" id="IPR026983">
    <property type="entry name" value="DHC"/>
</dbReference>
<gene>
    <name evidence="9" type="primary">LOC111812849</name>
</gene>
<feature type="domain" description="Dynein heavy chain AAA module D4" evidence="6">
    <location>
        <begin position="279"/>
        <end position="552"/>
    </location>
</feature>
<feature type="compositionally biased region" description="Acidic residues" evidence="3">
    <location>
        <begin position="1053"/>
        <end position="1070"/>
    </location>
</feature>
<keyword evidence="8" id="KW-1185">Reference proteome</keyword>
<feature type="domain" description="Dynein heavy chain region D6 P-loop" evidence="4">
    <location>
        <begin position="1522"/>
        <end position="1649"/>
    </location>
</feature>
<evidence type="ECO:0000313" key="9">
    <source>
        <dbReference type="RefSeq" id="XP_023557836.1"/>
    </source>
</evidence>
<dbReference type="Gene3D" id="1.20.920.20">
    <property type="match status" value="1"/>
</dbReference>
<evidence type="ECO:0000256" key="3">
    <source>
        <dbReference type="SAM" id="MobiDB-lite"/>
    </source>
</evidence>
<accession>A0A6P6DCV9</accession>
<dbReference type="Pfam" id="PF18199">
    <property type="entry name" value="Dynein_C"/>
    <property type="match status" value="1"/>
</dbReference>
<evidence type="ECO:0000259" key="6">
    <source>
        <dbReference type="Pfam" id="PF12780"/>
    </source>
</evidence>
<dbReference type="Proteomes" id="UP000515203">
    <property type="component" value="Unplaced"/>
</dbReference>
<dbReference type="InterPro" id="IPR027417">
    <property type="entry name" value="P-loop_NTPase"/>
</dbReference>
<dbReference type="Pfam" id="PF03028">
    <property type="entry name" value="Dynein_heavy"/>
    <property type="match status" value="1"/>
</dbReference>
<feature type="compositionally biased region" description="Acidic residues" evidence="3">
    <location>
        <begin position="1027"/>
        <end position="1041"/>
    </location>
</feature>
<dbReference type="FunFam" id="3.40.50.300:FF:001540">
    <property type="entry name" value="Dynein heavy chain domain 1"/>
    <property type="match status" value="1"/>
</dbReference>
<dbReference type="InterPro" id="IPR004273">
    <property type="entry name" value="Dynein_heavy_D6_P-loop"/>
</dbReference>
<name>A0A6P6DCV9_OCTDE</name>
<feature type="coiled-coil region" evidence="2">
    <location>
        <begin position="559"/>
        <end position="624"/>
    </location>
</feature>
<dbReference type="InterPro" id="IPR024743">
    <property type="entry name" value="Dynein_HC_stalk"/>
</dbReference>
<dbReference type="Gene3D" id="3.40.50.300">
    <property type="entry name" value="P-loop containing nucleotide triphosphate hydrolases"/>
    <property type="match status" value="4"/>
</dbReference>
<dbReference type="Pfam" id="PF12777">
    <property type="entry name" value="MT"/>
    <property type="match status" value="1"/>
</dbReference>
<dbReference type="GO" id="GO:0036126">
    <property type="term" value="C:sperm flagellum"/>
    <property type="evidence" value="ECO:0007669"/>
    <property type="project" value="TreeGrafter"/>
</dbReference>
<dbReference type="Pfam" id="PF12780">
    <property type="entry name" value="AAA_8"/>
    <property type="match status" value="1"/>
</dbReference>
<dbReference type="InterPro" id="IPR041228">
    <property type="entry name" value="Dynein_C"/>
</dbReference>
<dbReference type="FunFam" id="3.40.50.300:FF:001411">
    <property type="entry name" value="Dynein heavy chain domain 1"/>
    <property type="match status" value="1"/>
</dbReference>
<evidence type="ECO:0000313" key="8">
    <source>
        <dbReference type="Proteomes" id="UP000515203"/>
    </source>
</evidence>
<feature type="region of interest" description="Disordered" evidence="3">
    <location>
        <begin position="1876"/>
        <end position="1898"/>
    </location>
</feature>
<feature type="domain" description="Dynein heavy chain coiled coil stalk" evidence="5">
    <location>
        <begin position="656"/>
        <end position="895"/>
    </location>
</feature>
<dbReference type="OrthoDB" id="5986589at2759"/>
<dbReference type="PANTHER" id="PTHR10676:SF359">
    <property type="entry name" value="DYNEIN HEAVY CHAIN DOMAIN-CONTAINING PROTEIN 1"/>
    <property type="match status" value="1"/>
</dbReference>
<dbReference type="InParanoid" id="A0A6P6DCV9"/>
<organism evidence="8 9">
    <name type="scientific">Octodon degus</name>
    <name type="common">Degu</name>
    <name type="synonym">Sciurus degus</name>
    <dbReference type="NCBI Taxonomy" id="10160"/>
    <lineage>
        <taxon>Eukaryota</taxon>
        <taxon>Metazoa</taxon>
        <taxon>Chordata</taxon>
        <taxon>Craniata</taxon>
        <taxon>Vertebrata</taxon>
        <taxon>Euteleostomi</taxon>
        <taxon>Mammalia</taxon>
        <taxon>Eutheria</taxon>
        <taxon>Euarchontoglires</taxon>
        <taxon>Glires</taxon>
        <taxon>Rodentia</taxon>
        <taxon>Hystricomorpha</taxon>
        <taxon>Octodontidae</taxon>
        <taxon>Octodon</taxon>
    </lineage>
</organism>
<sequence length="2169" mass="241017">MAAPTTTEDSTVKASKSSSLYWSKADGNSAERLLYVVELLLSRGQPVLLAGEEATGKSTFVEVLVEPNHPCIHSPVTPAFHSTHFRLLLSRGVQDQAQAGSWSARYQDLKDSLLFLLEDLHLASSDAENSCQPVLETLRQAMDGTMYAPSTLELQNLHPAVNFLATTTVPGGCGRPVCPRLFRLFTVLALGSMTQATLLSRHTPSIQAWLERFPSVEQVGILGKALVQASEKPSDLVFCQELILGSNSEGPNLYLERQWGSLEEQLATSAAQLRLSPHLVRSRPMVQHVARLVRVLARPRQHSLLLSGTLGTGRHVAVTLATSVCQARLFHLPAGPEEAILQCLRDASWDAGMLSHPVALLVPKSMDLTTLDRLVALATTGSFPDQYTQADLDSIEEHLPRENLGIKSNIKKEVLLQRFYQQVCSHLHMFFLVEDGQASKKLPSTVFLRLLQLTTTNIDHYESWDQASLVRVAQHHLHGAESLPLGDEAHSQAKAKSIAGSFKCPDLQASVPSVAKAMALIHLSAAYYHEHLCPVLPLVTPKTFLDFLDTFLLLQQKMIQQIKTRAKMIQNSLENLRVLVEQHRIHTSLVINLEQQLKDSQKNLNLAQQQLEQSKLLYKQQLSECRHQESLTETLVKQRDALQAQHQAFLEQMGKAFMGPLSQLKVADFEEIRSYRAPPESVVRVTDALCDLFHCETGWASAKQLLCTEDFYQELVFFPKEKMTDAELIKLNHALKAPGMSDTALRTVSPPAASLVNWLWAVLRYGMAKRRERPTGLLLRQVDAILTREQARLGHYQLQAQEKLEDILTWTKKVKDAHAFHSQMLGTLTLAQCGHYKKWPVRPALITPMHTWTTQLQKLRGHCLTVFGDALVCSAAVVYLGPFPPPRRQELLDKWLALCRGFQEPLGPDDVAQALKQKQKPVIMPPKTPLLPTRFPFSILSLLSCSSEQHQWDRDLKPQVKSARLAGLLLRSSTHYHSCRWPLLLDPSNQALMWLSPLPLVEDRCLASAKGKGPTWDPDRETQQEASGEDDDNEESCEAEEQLQAQKAKEWGKEEEEEKEHVGEEEEEEEKNEHEPGSQGFKLALETQCPPPLCLSVLSGTDPNLGPRLWEAAASGQPVLLTNVELGLGCPELQQLLQREQLDPPRVQPGFCLYLSTTLPLDALGKVLGGELLKGLNVLDLGLNLEILENQTLHEVLYRECPELEIRWEDLKARALDACEAIEANENPKHRKPTKFLRDIVRVQAKICQMQADYEELKEQKLQEVASWAPYQQVAWHGTAIVKTLSTLQNSLPFFRMSAENWLAAIRQALDSMKLHDVQHRKDLASHLLQLKAHLTRQLLGRALTALGLTQVPLVGALGAVALLQVAEEAPKLERLALWPGLAASPSIGPWKSVPGVVRPAWLTPRTWHECGLLELLPPFVGLRASLADHSRVWQDYLSLHSTVLGPAPGPRFQSLSLLQKLILWRVLRPENLAGALADLTTSLLGRPLDESLGVPSLPLERSQATQPILILLPPPGHPSVTLHPLTVIQKLAPTNKQGQKHLQVIALGSEAWNPASDVVSTLHQAMLEGQWLVLDNCHLMSCWPKELLQPLLGLLDGAEVVSDPEQALLSAPAESRNVTTVHRDFRLWLIAPAEASASLPAVLSQHSMPVFWDQSLELGHVLIHSLELAQQGVHIQGPTRVLPLLLLHGLLLHRQLYGARLQAHRGRWSHLTLTQALETQEQLWASLSNPDTAMQELAASVFYGGPLGDTKDREALISLIQACLRPSSQSWVQPHTPRYLLATLMPSPELGKLDAITECKAQMHLLPTPLEPGICGLSEGPQAWLLRRRSRTVLHVLQRSSSVWVPAAVGDARRTERRLRQRLVQVKQKLESLQVALNNPSRRDQSGAGRGRSPRRPLEDFLETEALELSQLVGTLQRDLNCQLRQLKGEPPCPSHRCTAIAQALWTGRLPVPWRPHVPSGLQPPWQWLRQLLCRGQLLVSYLGANAGTEVSERVFHLSAFRHPHRLLLALRWEAALEQHGSSLKSAGSQGPGSCHLLHRRRELSSSPLHLQVENGPNPKVPEMGLLLTGLQLLHAVWDPEAGALQDSSSSQPSPLPPVSVSAHTHRARALPRAAGLAVYFCPVYQAGPLGPAKLHSRSILMHIPLPSKLSVATCIQRRVHVCSPPLP</sequence>
<dbReference type="GO" id="GO:0051959">
    <property type="term" value="F:dynein light intermediate chain binding"/>
    <property type="evidence" value="ECO:0007669"/>
    <property type="project" value="InterPro"/>
</dbReference>
<dbReference type="FunCoup" id="A0A6P6DCV9">
    <property type="interactions" value="47"/>
</dbReference>
<dbReference type="Pfam" id="PF12775">
    <property type="entry name" value="AAA_7"/>
    <property type="match status" value="1"/>
</dbReference>
<evidence type="ECO:0000259" key="7">
    <source>
        <dbReference type="Pfam" id="PF18199"/>
    </source>
</evidence>
<comment type="similarity">
    <text evidence="1">Belongs to the dynein heavy chain family.</text>
</comment>
<dbReference type="RefSeq" id="XP_023557836.1">
    <property type="nucleotide sequence ID" value="XM_023702068.1"/>
</dbReference>
<dbReference type="PANTHER" id="PTHR10676">
    <property type="entry name" value="DYNEIN HEAVY CHAIN FAMILY PROTEIN"/>
    <property type="match status" value="1"/>
</dbReference>
<dbReference type="GO" id="GO:0030317">
    <property type="term" value="P:flagellated sperm motility"/>
    <property type="evidence" value="ECO:0007669"/>
    <property type="project" value="TreeGrafter"/>
</dbReference>
<dbReference type="FunFam" id="1.20.920.20:FF:000011">
    <property type="entry name" value="Dynein heavy chain domain 1"/>
    <property type="match status" value="1"/>
</dbReference>
<dbReference type="GO" id="GO:0045505">
    <property type="term" value="F:dynein intermediate chain binding"/>
    <property type="evidence" value="ECO:0007669"/>
    <property type="project" value="InterPro"/>
</dbReference>
<feature type="region of interest" description="Disordered" evidence="3">
    <location>
        <begin position="2085"/>
        <end position="2104"/>
    </location>
</feature>
<keyword evidence="2" id="KW-0175">Coiled coil</keyword>
<protein>
    <submittedName>
        <fullName evidence="9">Dynein heavy chain domain-containing protein 1-like</fullName>
    </submittedName>
</protein>